<dbReference type="EMBL" id="DQ144452">
    <property type="protein sequence ID" value="AAZ66376.1"/>
    <property type="molecule type" value="Genomic_DNA"/>
</dbReference>
<feature type="compositionally biased region" description="Basic and acidic residues" evidence="1">
    <location>
        <begin position="53"/>
        <end position="70"/>
    </location>
</feature>
<organism evidence="3">
    <name type="scientific">Trichoderma asperellum</name>
    <name type="common">Filamentous fungus</name>
    <dbReference type="NCBI Taxonomy" id="101201"/>
    <lineage>
        <taxon>Eukaryota</taxon>
        <taxon>Fungi</taxon>
        <taxon>Dikarya</taxon>
        <taxon>Ascomycota</taxon>
        <taxon>Pezizomycotina</taxon>
        <taxon>Sordariomycetes</taxon>
        <taxon>Hypocreomycetidae</taxon>
        <taxon>Hypocreales</taxon>
        <taxon>Hypocreaceae</taxon>
        <taxon>Trichoderma</taxon>
    </lineage>
</organism>
<feature type="region of interest" description="Disordered" evidence="1">
    <location>
        <begin position="38"/>
        <end position="75"/>
    </location>
</feature>
<feature type="chain" id="PRO_5004183418" evidence="2">
    <location>
        <begin position="19"/>
        <end position="145"/>
    </location>
</feature>
<keyword evidence="2" id="KW-0732">Signal</keyword>
<dbReference type="AlphaFoldDB" id="Q15K91"/>
<reference evidence="3" key="1">
    <citation type="journal article" date="2006" name="Mol. Plant Pathol.">
        <title>TasHyd1, a new hydrophobin gene from the biocontrol agent Trichoderma asperellum, is involved in plant root colonization.</title>
        <authorList>
            <person name="Viterbo A."/>
            <person name="Chet I."/>
        </authorList>
    </citation>
    <scope>NUCLEOTIDE SEQUENCE</scope>
    <source>
        <strain evidence="3">T203</strain>
    </source>
</reference>
<evidence type="ECO:0000256" key="2">
    <source>
        <dbReference type="SAM" id="SignalP"/>
    </source>
</evidence>
<protein>
    <submittedName>
        <fullName evidence="3">Hydrophobin 1</fullName>
    </submittedName>
</protein>
<evidence type="ECO:0000313" key="3">
    <source>
        <dbReference type="EMBL" id="AAZ66376.1"/>
    </source>
</evidence>
<evidence type="ECO:0000256" key="1">
    <source>
        <dbReference type="SAM" id="MobiDB-lite"/>
    </source>
</evidence>
<name>Q15K91_TRIAP</name>
<proteinExistence type="predicted"/>
<sequence>MYASVIIYTLVALCGVMSSPVQEAEVAPRAIEPRMPTFADIPFPRFPSHNNHHHNEKDKGKDKGNGKGVDKNNGGGCDTGTNTQLNACSAGSPYCCSSDGNGGHICSNTTACDQKVICCNNNNGFQICIGEIDFNVPGTINIIYD</sequence>
<feature type="signal peptide" evidence="2">
    <location>
        <begin position="1"/>
        <end position="18"/>
    </location>
</feature>
<accession>Q15K91</accession>
<gene>
    <name evidence="3" type="primary">hyd1</name>
</gene>